<comment type="caution">
    <text evidence="3">The sequence shown here is derived from an EMBL/GenBank/DDBJ whole genome shotgun (WGS) entry which is preliminary data.</text>
</comment>
<dbReference type="InterPro" id="IPR000600">
    <property type="entry name" value="ROK"/>
</dbReference>
<accession>A0ABP7WP20</accession>
<dbReference type="InterPro" id="IPR036388">
    <property type="entry name" value="WH-like_DNA-bd_sf"/>
</dbReference>
<comment type="similarity">
    <text evidence="1">Belongs to the ROK (NagC/XylR) family.</text>
</comment>
<dbReference type="EMBL" id="BAAAZG010000048">
    <property type="protein sequence ID" value="GAA4093206.1"/>
    <property type="molecule type" value="Genomic_DNA"/>
</dbReference>
<dbReference type="InterPro" id="IPR036390">
    <property type="entry name" value="WH_DNA-bd_sf"/>
</dbReference>
<keyword evidence="4" id="KW-1185">Reference proteome</keyword>
<evidence type="ECO:0000313" key="4">
    <source>
        <dbReference type="Proteomes" id="UP001500683"/>
    </source>
</evidence>
<dbReference type="PANTHER" id="PTHR18964">
    <property type="entry name" value="ROK (REPRESSOR, ORF, KINASE) FAMILY"/>
    <property type="match status" value="1"/>
</dbReference>
<sequence length="429" mass="43664">MNVIGVPARVNSVMSRSSPAARDAADARPPSAERSSLRQSSLREANLGLVTRTVLAAREPPTRAGVAAATRMTRATAARLVDELVAGGVLDERDPPPVTGRGRPARPLAGGRRIAALGLQVNVTFLAGRVLTLGGEVLAEHTEPGDLRDSDPAAVLARLDALAARLLDRVPGDVRVIGSGLALPGIVAAGSGDLLVAPNLGWSGIRPADHLRRASRAGLPLRVGNEADLAARAAAEVAPGRPGPVLDFIYLSGDVGLGGAAVLDGTVLTGRHGRAGEIGHVCVDPGGPPCRCGSTGCLEQYAGQAALLTAAGLPGDRPLTELTAAVRAADPAARRAIDRAAWALGVALAGAVNILDIPTVLLGGHLAELADLLVPPLREHLNRRVLSARWAAPEVHAPAGTAAPAATGAALVQLADVVDDPARWLPGEK</sequence>
<protein>
    <submittedName>
        <fullName evidence="3">ROK family protein</fullName>
    </submittedName>
</protein>
<dbReference type="Gene3D" id="1.10.10.10">
    <property type="entry name" value="Winged helix-like DNA-binding domain superfamily/Winged helix DNA-binding domain"/>
    <property type="match status" value="1"/>
</dbReference>
<evidence type="ECO:0000313" key="3">
    <source>
        <dbReference type="EMBL" id="GAA4093206.1"/>
    </source>
</evidence>
<dbReference type="PANTHER" id="PTHR18964:SF149">
    <property type="entry name" value="BIFUNCTIONAL UDP-N-ACETYLGLUCOSAMINE 2-EPIMERASE_N-ACETYLMANNOSAMINE KINASE"/>
    <property type="match status" value="1"/>
</dbReference>
<name>A0ABP7WP20_9ACTN</name>
<proteinExistence type="inferred from homology"/>
<dbReference type="SUPFAM" id="SSF46785">
    <property type="entry name" value="Winged helix' DNA-binding domain"/>
    <property type="match status" value="1"/>
</dbReference>
<dbReference type="SUPFAM" id="SSF53067">
    <property type="entry name" value="Actin-like ATPase domain"/>
    <property type="match status" value="2"/>
</dbReference>
<gene>
    <name evidence="3" type="ORF">GCM10022214_63910</name>
</gene>
<feature type="compositionally biased region" description="Low complexity" evidence="2">
    <location>
        <begin position="15"/>
        <end position="39"/>
    </location>
</feature>
<evidence type="ECO:0000256" key="1">
    <source>
        <dbReference type="ARBA" id="ARBA00006479"/>
    </source>
</evidence>
<dbReference type="Pfam" id="PF00480">
    <property type="entry name" value="ROK"/>
    <property type="match status" value="1"/>
</dbReference>
<dbReference type="Gene3D" id="3.30.420.40">
    <property type="match status" value="2"/>
</dbReference>
<dbReference type="InterPro" id="IPR043129">
    <property type="entry name" value="ATPase_NBD"/>
</dbReference>
<feature type="region of interest" description="Disordered" evidence="2">
    <location>
        <begin position="1"/>
        <end position="39"/>
    </location>
</feature>
<dbReference type="Proteomes" id="UP001500683">
    <property type="component" value="Unassembled WGS sequence"/>
</dbReference>
<organism evidence="3 4">
    <name type="scientific">Actinomadura miaoliensis</name>
    <dbReference type="NCBI Taxonomy" id="430685"/>
    <lineage>
        <taxon>Bacteria</taxon>
        <taxon>Bacillati</taxon>
        <taxon>Actinomycetota</taxon>
        <taxon>Actinomycetes</taxon>
        <taxon>Streptosporangiales</taxon>
        <taxon>Thermomonosporaceae</taxon>
        <taxon>Actinomadura</taxon>
    </lineage>
</organism>
<reference evidence="4" key="1">
    <citation type="journal article" date="2019" name="Int. J. Syst. Evol. Microbiol.">
        <title>The Global Catalogue of Microorganisms (GCM) 10K type strain sequencing project: providing services to taxonomists for standard genome sequencing and annotation.</title>
        <authorList>
            <consortium name="The Broad Institute Genomics Platform"/>
            <consortium name="The Broad Institute Genome Sequencing Center for Infectious Disease"/>
            <person name="Wu L."/>
            <person name="Ma J."/>
        </authorList>
    </citation>
    <scope>NUCLEOTIDE SEQUENCE [LARGE SCALE GENOMIC DNA]</scope>
    <source>
        <strain evidence="4">JCM 16702</strain>
    </source>
</reference>
<evidence type="ECO:0000256" key="2">
    <source>
        <dbReference type="SAM" id="MobiDB-lite"/>
    </source>
</evidence>